<keyword evidence="2" id="KW-1185">Reference proteome</keyword>
<accession>A0AAD8BGX8</accession>
<evidence type="ECO:0000313" key="2">
    <source>
        <dbReference type="Proteomes" id="UP001233172"/>
    </source>
</evidence>
<dbReference type="Proteomes" id="UP001233172">
    <property type="component" value="Unassembled WGS sequence"/>
</dbReference>
<protein>
    <submittedName>
        <fullName evidence="1">Uncharacterized protein</fullName>
    </submittedName>
</protein>
<dbReference type="AlphaFoldDB" id="A0AAD8BGX8"/>
<sequence length="59" mass="6622">MLNVISQVKEKDEVMMNEKCEYHGGRVKELLVLGRKSLVYKPTQDGVPSVVPSRYIASA</sequence>
<feature type="non-terminal residue" evidence="1">
    <location>
        <position position="59"/>
    </location>
</feature>
<comment type="caution">
    <text evidence="1">The sequence shown here is derived from an EMBL/GenBank/DDBJ whole genome shotgun (WGS) entry which is preliminary data.</text>
</comment>
<name>A0AAD8BGX8_BIOPF</name>
<gene>
    <name evidence="1" type="ORF">Bpfe_016245</name>
</gene>
<reference evidence="1" key="2">
    <citation type="submission" date="2023-04" db="EMBL/GenBank/DDBJ databases">
        <authorList>
            <person name="Bu L."/>
            <person name="Lu L."/>
            <person name="Laidemitt M.R."/>
            <person name="Zhang S.M."/>
            <person name="Mutuku M."/>
            <person name="Mkoji G."/>
            <person name="Steinauer M."/>
            <person name="Loker E.S."/>
        </authorList>
    </citation>
    <scope>NUCLEOTIDE SEQUENCE</scope>
    <source>
        <strain evidence="1">KasaAsao</strain>
        <tissue evidence="1">Whole Snail</tissue>
    </source>
</reference>
<reference evidence="1" key="1">
    <citation type="journal article" date="2023" name="PLoS Negl. Trop. Dis.">
        <title>A genome sequence for Biomphalaria pfeifferi, the major vector snail for the human-infecting parasite Schistosoma mansoni.</title>
        <authorList>
            <person name="Bu L."/>
            <person name="Lu L."/>
            <person name="Laidemitt M.R."/>
            <person name="Zhang S.M."/>
            <person name="Mutuku M."/>
            <person name="Mkoji G."/>
            <person name="Steinauer M."/>
            <person name="Loker E.S."/>
        </authorList>
    </citation>
    <scope>NUCLEOTIDE SEQUENCE</scope>
    <source>
        <strain evidence="1">KasaAsao</strain>
    </source>
</reference>
<dbReference type="EMBL" id="JASAOG010000078">
    <property type="protein sequence ID" value="KAK0054417.1"/>
    <property type="molecule type" value="Genomic_DNA"/>
</dbReference>
<evidence type="ECO:0000313" key="1">
    <source>
        <dbReference type="EMBL" id="KAK0054417.1"/>
    </source>
</evidence>
<organism evidence="1 2">
    <name type="scientific">Biomphalaria pfeifferi</name>
    <name type="common">Bloodfluke planorb</name>
    <name type="synonym">Freshwater snail</name>
    <dbReference type="NCBI Taxonomy" id="112525"/>
    <lineage>
        <taxon>Eukaryota</taxon>
        <taxon>Metazoa</taxon>
        <taxon>Spiralia</taxon>
        <taxon>Lophotrochozoa</taxon>
        <taxon>Mollusca</taxon>
        <taxon>Gastropoda</taxon>
        <taxon>Heterobranchia</taxon>
        <taxon>Euthyneura</taxon>
        <taxon>Panpulmonata</taxon>
        <taxon>Hygrophila</taxon>
        <taxon>Lymnaeoidea</taxon>
        <taxon>Planorbidae</taxon>
        <taxon>Biomphalaria</taxon>
    </lineage>
</organism>
<proteinExistence type="predicted"/>